<proteinExistence type="predicted"/>
<dbReference type="AlphaFoldDB" id="A0AAV0TDH9"/>
<organism evidence="2 3">
    <name type="scientific">Peronospora destructor</name>
    <dbReference type="NCBI Taxonomy" id="86335"/>
    <lineage>
        <taxon>Eukaryota</taxon>
        <taxon>Sar</taxon>
        <taxon>Stramenopiles</taxon>
        <taxon>Oomycota</taxon>
        <taxon>Peronosporomycetes</taxon>
        <taxon>Peronosporales</taxon>
        <taxon>Peronosporaceae</taxon>
        <taxon>Peronospora</taxon>
    </lineage>
</organism>
<name>A0AAV0TDH9_9STRA</name>
<feature type="compositionally biased region" description="Basic residues" evidence="1">
    <location>
        <begin position="8"/>
        <end position="25"/>
    </location>
</feature>
<dbReference type="EMBL" id="CANTFM010000327">
    <property type="protein sequence ID" value="CAI5718354.1"/>
    <property type="molecule type" value="Genomic_DNA"/>
</dbReference>
<keyword evidence="3" id="KW-1185">Reference proteome</keyword>
<feature type="compositionally biased region" description="Polar residues" evidence="1">
    <location>
        <begin position="44"/>
        <end position="55"/>
    </location>
</feature>
<feature type="region of interest" description="Disordered" evidence="1">
    <location>
        <begin position="1"/>
        <end position="78"/>
    </location>
</feature>
<reference evidence="2" key="1">
    <citation type="submission" date="2022-12" db="EMBL/GenBank/DDBJ databases">
        <authorList>
            <person name="Webb A."/>
        </authorList>
    </citation>
    <scope>NUCLEOTIDE SEQUENCE</scope>
    <source>
        <strain evidence="2">Pd1</strain>
    </source>
</reference>
<protein>
    <submittedName>
        <fullName evidence="2">Uncharacterized protein</fullName>
    </submittedName>
</protein>
<accession>A0AAV0TDH9</accession>
<comment type="caution">
    <text evidence="2">The sequence shown here is derived from an EMBL/GenBank/DDBJ whole genome shotgun (WGS) entry which is preliminary data.</text>
</comment>
<evidence type="ECO:0000256" key="1">
    <source>
        <dbReference type="SAM" id="MobiDB-lite"/>
    </source>
</evidence>
<evidence type="ECO:0000313" key="2">
    <source>
        <dbReference type="EMBL" id="CAI5718354.1"/>
    </source>
</evidence>
<sequence>MAEVNAASRKRRKNRKNKQQLSKRGHYTDPLSPIASTPMKRPAENSQSIKSTHASLSEPRDVNDFTSKEEKSFFRHGN</sequence>
<feature type="compositionally biased region" description="Basic and acidic residues" evidence="1">
    <location>
        <begin position="58"/>
        <end position="78"/>
    </location>
</feature>
<dbReference type="Proteomes" id="UP001162029">
    <property type="component" value="Unassembled WGS sequence"/>
</dbReference>
<evidence type="ECO:0000313" key="3">
    <source>
        <dbReference type="Proteomes" id="UP001162029"/>
    </source>
</evidence>
<gene>
    <name evidence="2" type="ORF">PDE001_LOCUS1849</name>
</gene>